<dbReference type="PIRSF" id="PIRSF016599">
    <property type="entry name" value="Xaa-His_dipept"/>
    <property type="match status" value="1"/>
</dbReference>
<dbReference type="InterPro" id="IPR001160">
    <property type="entry name" value="Peptidase_M20C"/>
</dbReference>
<comment type="caution">
    <text evidence="2">The sequence shown here is derived from an EMBL/GenBank/DDBJ whole genome shotgun (WGS) entry which is preliminary data.</text>
</comment>
<dbReference type="SUPFAM" id="SSF53187">
    <property type="entry name" value="Zn-dependent exopeptidases"/>
    <property type="match status" value="1"/>
</dbReference>
<dbReference type="Gene3D" id="3.40.630.10">
    <property type="entry name" value="Zn peptidases"/>
    <property type="match status" value="2"/>
</dbReference>
<dbReference type="Pfam" id="PF07687">
    <property type="entry name" value="M20_dimer"/>
    <property type="match status" value="1"/>
</dbReference>
<dbReference type="RefSeq" id="WP_143315662.1">
    <property type="nucleotide sequence ID" value="NZ_JACSRA010000005.1"/>
</dbReference>
<dbReference type="Pfam" id="PF01546">
    <property type="entry name" value="Peptidase_M20"/>
    <property type="match status" value="1"/>
</dbReference>
<evidence type="ECO:0000313" key="2">
    <source>
        <dbReference type="EMBL" id="MBD7910663.1"/>
    </source>
</evidence>
<dbReference type="CDD" id="cd03890">
    <property type="entry name" value="M20_pepD"/>
    <property type="match status" value="1"/>
</dbReference>
<accession>A0ABR8PR64</accession>
<dbReference type="InterPro" id="IPR002933">
    <property type="entry name" value="Peptidase_M20"/>
</dbReference>
<dbReference type="EMBL" id="JACSRA010000005">
    <property type="protein sequence ID" value="MBD7910663.1"/>
    <property type="molecule type" value="Genomic_DNA"/>
</dbReference>
<evidence type="ECO:0000259" key="1">
    <source>
        <dbReference type="Pfam" id="PF07687"/>
    </source>
</evidence>
<dbReference type="NCBIfam" id="TIGR01893">
    <property type="entry name" value="aa-his-dipept"/>
    <property type="match status" value="1"/>
</dbReference>
<gene>
    <name evidence="2" type="ORF">H9661_04745</name>
</gene>
<evidence type="ECO:0000313" key="3">
    <source>
        <dbReference type="Proteomes" id="UP000627781"/>
    </source>
</evidence>
<name>A0ABR8PR64_9CLOT</name>
<protein>
    <submittedName>
        <fullName evidence="2">Aminoacyl-histidine dipeptidase</fullName>
    </submittedName>
</protein>
<reference evidence="2 3" key="1">
    <citation type="submission" date="2020-08" db="EMBL/GenBank/DDBJ databases">
        <title>A Genomic Blueprint of the Chicken Gut Microbiome.</title>
        <authorList>
            <person name="Gilroy R."/>
            <person name="Ravi A."/>
            <person name="Getino M."/>
            <person name="Pursley I."/>
            <person name="Horton D.L."/>
            <person name="Alikhan N.-F."/>
            <person name="Baker D."/>
            <person name="Gharbi K."/>
            <person name="Hall N."/>
            <person name="Watson M."/>
            <person name="Adriaenssens E.M."/>
            <person name="Foster-Nyarko E."/>
            <person name="Jarju S."/>
            <person name="Secka A."/>
            <person name="Antonio M."/>
            <person name="Oren A."/>
            <person name="Chaudhuri R."/>
            <person name="La Ragione R.M."/>
            <person name="Hildebrand F."/>
            <person name="Pallen M.J."/>
        </authorList>
    </citation>
    <scope>NUCLEOTIDE SEQUENCE [LARGE SCALE GENOMIC DNA]</scope>
    <source>
        <strain evidence="2 3">Sa3CVN1</strain>
    </source>
</reference>
<sequence length="486" mass="53627">MKNLKSSKAALVFKYFEEISKIPRGSKNEKEISDYLMKFAKGLGLDVTQDKALNIIIRKPASKGYENAPTVILQGHMDMVCEKNKGTEHDFEKDPIKLVIKDDDIYADGTTLGADNGIAVAYAMAVLADDTIEHPAIEVLITTDEETGMSGAQALSKDDIKGKVLLNLDSEEEGYLLVSCAGGIRAKSSIRLQKEPLNNEKLFNVVVKGLKGGHSGSEIHLGRGNANKIMGRTLNELASELDFNLVSINGGAKDNAIPREADAIIAIDRSKEEFLISKVKALSEIIKLELQETDSEVTLIVEEYTDKVSEKLTKDCTDKIVDLLYLYPNGISTMSASIEGLVESSNNIGVVSTGDKEVEFHSAVRSSVTTLKEDIVNRIGVLTKVVGGEFEVHAPYPAWEYNKESKIRELCKDVYKKMYGKDAVVYALHAGVECGLFEERLGKLDMISFGPDIRDAHTPQEHLSISSTERVWEYLLEVLKEINNKY</sequence>
<proteinExistence type="predicted"/>
<dbReference type="PRINTS" id="PR00934">
    <property type="entry name" value="XHISDIPTASE"/>
</dbReference>
<organism evidence="2 3">
    <name type="scientific">Clostridium cibarium</name>
    <dbReference type="NCBI Taxonomy" id="2762247"/>
    <lineage>
        <taxon>Bacteria</taxon>
        <taxon>Bacillati</taxon>
        <taxon>Bacillota</taxon>
        <taxon>Clostridia</taxon>
        <taxon>Eubacteriales</taxon>
        <taxon>Clostridiaceae</taxon>
        <taxon>Clostridium</taxon>
    </lineage>
</organism>
<keyword evidence="3" id="KW-1185">Reference proteome</keyword>
<dbReference type="Proteomes" id="UP000627781">
    <property type="component" value="Unassembled WGS sequence"/>
</dbReference>
<dbReference type="PANTHER" id="PTHR43501:SF1">
    <property type="entry name" value="CYTOSOL NON-SPECIFIC DIPEPTIDASE"/>
    <property type="match status" value="1"/>
</dbReference>
<dbReference type="InterPro" id="IPR011650">
    <property type="entry name" value="Peptidase_M20_dimer"/>
</dbReference>
<dbReference type="PANTHER" id="PTHR43501">
    <property type="entry name" value="CYTOSOL NON-SPECIFIC DIPEPTIDASE"/>
    <property type="match status" value="1"/>
</dbReference>
<feature type="domain" description="Peptidase M20 dimerisation" evidence="1">
    <location>
        <begin position="208"/>
        <end position="291"/>
    </location>
</feature>